<dbReference type="AlphaFoldDB" id="G1NEM6"/>
<comment type="function">
    <text evidence="18">Thrombin, which cleaves bonds after Arg and Lys, converts fibrinogen to fibrin and activates factors V, VII, VIII, XIII, and, in complex with thrombomodulin, protein C. Functions in blood homeostasis, inflammation and wound healing. Activates coagulation factor XI (F11); activation is promoted by the contact with negatively charged surfaces. Triggers the production of pro-inflammatory cytokines, such as MCP-1/CCL2 and IL8/CXCL8, in endothelial cells.</text>
</comment>
<dbReference type="Ensembl" id="ENSMGAT00000012271.2">
    <property type="protein sequence ID" value="ENSMGAP00000011396.2"/>
    <property type="gene ID" value="ENSMGAG00000010924.2"/>
</dbReference>
<organism evidence="25 26">
    <name type="scientific">Meleagris gallopavo</name>
    <name type="common">Wild turkey</name>
    <dbReference type="NCBI Taxonomy" id="9103"/>
    <lineage>
        <taxon>Eukaryota</taxon>
        <taxon>Metazoa</taxon>
        <taxon>Chordata</taxon>
        <taxon>Craniata</taxon>
        <taxon>Vertebrata</taxon>
        <taxon>Euteleostomi</taxon>
        <taxon>Archelosauria</taxon>
        <taxon>Archosauria</taxon>
        <taxon>Dinosauria</taxon>
        <taxon>Saurischia</taxon>
        <taxon>Theropoda</taxon>
        <taxon>Coelurosauria</taxon>
        <taxon>Aves</taxon>
        <taxon>Neognathae</taxon>
        <taxon>Galloanserae</taxon>
        <taxon>Galliformes</taxon>
        <taxon>Phasianidae</taxon>
        <taxon>Meleagridinae</taxon>
        <taxon>Meleagris</taxon>
    </lineage>
</organism>
<keyword evidence="7 20" id="KW-0645">Protease</keyword>
<evidence type="ECO:0000313" key="26">
    <source>
        <dbReference type="Proteomes" id="UP000001645"/>
    </source>
</evidence>
<dbReference type="GO" id="GO:0006953">
    <property type="term" value="P:acute-phase response"/>
    <property type="evidence" value="ECO:0007669"/>
    <property type="project" value="UniProtKB-KW"/>
</dbReference>
<keyword evidence="12 20" id="KW-0720">Serine protease</keyword>
<dbReference type="InterPro" id="IPR033116">
    <property type="entry name" value="TRYPSIN_SER"/>
</dbReference>
<dbReference type="PRINTS" id="PR00001">
    <property type="entry name" value="GLABLOOD"/>
</dbReference>
<comment type="caution">
    <text evidence="19">Lacks conserved residue(s) required for the propagation of feature annotation.</text>
</comment>
<evidence type="ECO:0000259" key="23">
    <source>
        <dbReference type="PROSITE" id="PS50240"/>
    </source>
</evidence>
<evidence type="ECO:0000256" key="10">
    <source>
        <dbReference type="ARBA" id="ARBA00022737"/>
    </source>
</evidence>
<dbReference type="OrthoDB" id="6380398at2759"/>
<evidence type="ECO:0000256" key="2">
    <source>
        <dbReference type="ARBA" id="ARBA00012174"/>
    </source>
</evidence>
<sequence length="699" mass="79046">MGEEDRGNSNFVSVPKYQTEPADNCGERRQLDSKGKRDGIFNRKTGGGLGMVKEVAAKVQHPRRSCIKEPSQHDGEAAVMPRAAGEQPGLYSMAHSKTTMLQGLLLFSLLHPILSHDGVFLEKGQALSLLKRPRRANKGFLEEMIKGNLERECLEETCNYEEAFEALESTVDTDAFWAKYQVCQGIKMPRTTLDACLEGNCAVNLGQNYRGTINYTKSGIECQVWTSKYPHIPKFNASNYPDLTENYCRNPDNNSEGPWCYTRDPTVEREECPIPVCGQERTTVKFTPRVTPSTTAQPCESEKGMLYTGTLSVTVSGATCLPWASEKAKAVLQGKTINPEVKLQENYCRNPDADDEGVWCVIDEPPYFEYCDLHYCDSSLEDENEQLEEISGRTVFQEFKTFFDEKTFGEGEADCGTRPLFEKKQITDQSEKELLDSYMGGRVVHGNDAEVGSSPWQVMLYKKSPQELLCGASLISNSWVLTAAHCLLYPPWEKNLTTNDILVRIGKHFRAKYEKNKEKIVLLDKIIIHPKYNWKENMDRDIALLHLKRPVIFSDYIHPVCLPTKELVQRLMLAGFKGRVTGWGNLKETWATTPENLPTVLQQLNLPIVDQNTCKASTRVKVTDNMFCAGYSPEDSKRGDACEGDSGGPFVMKNPDDNRWYQVGIVSWGEGCDRDGKYGFYTHVFRLKKWMRKTIEKQG</sequence>
<dbReference type="GO" id="GO:0030194">
    <property type="term" value="P:positive regulation of blood coagulation"/>
    <property type="evidence" value="ECO:0007669"/>
    <property type="project" value="TreeGrafter"/>
</dbReference>
<dbReference type="InterPro" id="IPR013806">
    <property type="entry name" value="Kringle-like"/>
</dbReference>
<keyword evidence="13" id="KW-0106">Calcium</keyword>
<dbReference type="Gene3D" id="4.10.740.10">
    <property type="entry name" value="Coagulation Factor IX"/>
    <property type="match status" value="1"/>
</dbReference>
<accession>G1NEM6</accession>
<dbReference type="InterPro" id="IPR017857">
    <property type="entry name" value="Coagulation_fac-like_Gla_dom"/>
</dbReference>
<dbReference type="PROSITE" id="PS00021">
    <property type="entry name" value="KRINGLE_1"/>
    <property type="match status" value="2"/>
</dbReference>
<keyword evidence="4" id="KW-0301">Gamma-carboxyglutamic acid</keyword>
<evidence type="ECO:0000256" key="8">
    <source>
        <dbReference type="ARBA" id="ARBA00022685"/>
    </source>
</evidence>
<keyword evidence="8" id="KW-0165">Cleavage on pair of basic residues</keyword>
<dbReference type="InterPro" id="IPR000001">
    <property type="entry name" value="Kringle"/>
</dbReference>
<dbReference type="Gene3D" id="4.10.140.10">
    <property type="entry name" value="Thrombin light chain domain"/>
    <property type="match status" value="1"/>
</dbReference>
<reference evidence="25 26" key="1">
    <citation type="journal article" date="2010" name="PLoS Biol.">
        <title>Multi-platform next-generation sequencing of the domestic turkey (Meleagris gallopavo): genome assembly and analysis.</title>
        <authorList>
            <person name="Dalloul R.A."/>
            <person name="Long J.A."/>
            <person name="Zimin A.V."/>
            <person name="Aslam L."/>
            <person name="Beal K."/>
            <person name="Blomberg L.A."/>
            <person name="Bouffard P."/>
            <person name="Burt D.W."/>
            <person name="Crasta O."/>
            <person name="Crooijmans R.P."/>
            <person name="Cooper K."/>
            <person name="Coulombe R.A."/>
            <person name="De S."/>
            <person name="Delany M.E."/>
            <person name="Dodgson J.B."/>
            <person name="Dong J.J."/>
            <person name="Evans C."/>
            <person name="Frederickson K.M."/>
            <person name="Flicek P."/>
            <person name="Florea L."/>
            <person name="Folkerts O."/>
            <person name="Groenen M.A."/>
            <person name="Harkins T.T."/>
            <person name="Herrero J."/>
            <person name="Hoffmann S."/>
            <person name="Megens H.J."/>
            <person name="Jiang A."/>
            <person name="de Jong P."/>
            <person name="Kaiser P."/>
            <person name="Kim H."/>
            <person name="Kim K.W."/>
            <person name="Kim S."/>
            <person name="Langenberger D."/>
            <person name="Lee M.K."/>
            <person name="Lee T."/>
            <person name="Mane S."/>
            <person name="Marcais G."/>
            <person name="Marz M."/>
            <person name="McElroy A.P."/>
            <person name="Modise T."/>
            <person name="Nefedov M."/>
            <person name="Notredame C."/>
            <person name="Paton I.R."/>
            <person name="Payne W.S."/>
            <person name="Pertea G."/>
            <person name="Prickett D."/>
            <person name="Puiu D."/>
            <person name="Qioa D."/>
            <person name="Raineri E."/>
            <person name="Ruffier M."/>
            <person name="Salzberg S.L."/>
            <person name="Schatz M.C."/>
            <person name="Scheuring C."/>
            <person name="Schmidt C.J."/>
            <person name="Schroeder S."/>
            <person name="Searle S.M."/>
            <person name="Smith E.J."/>
            <person name="Smith J."/>
            <person name="Sonstegard T.S."/>
            <person name="Stadler P.F."/>
            <person name="Tafer H."/>
            <person name="Tu Z.J."/>
            <person name="Van Tassell C.P."/>
            <person name="Vilella A.J."/>
            <person name="Williams K.P."/>
            <person name="Yorke J.A."/>
            <person name="Zhang L."/>
            <person name="Zhang H.B."/>
            <person name="Zhang X."/>
            <person name="Zhang Y."/>
            <person name="Reed K.M."/>
        </authorList>
    </citation>
    <scope>NUCLEOTIDE SEQUENCE [LARGE SCALE GENOMIC DNA]</scope>
</reference>
<evidence type="ECO:0000256" key="9">
    <source>
        <dbReference type="ARBA" id="ARBA00022729"/>
    </source>
</evidence>
<dbReference type="SMART" id="SM00130">
    <property type="entry name" value="KR"/>
    <property type="match status" value="2"/>
</dbReference>
<evidence type="ECO:0000256" key="15">
    <source>
        <dbReference type="ARBA" id="ARBA00023157"/>
    </source>
</evidence>
<dbReference type="Pfam" id="PF00089">
    <property type="entry name" value="Trypsin"/>
    <property type="match status" value="1"/>
</dbReference>
<gene>
    <name evidence="25" type="primary">F2</name>
</gene>
<dbReference type="InterPro" id="IPR018992">
    <property type="entry name" value="Thrombin_light_chain"/>
</dbReference>
<evidence type="ECO:0000256" key="3">
    <source>
        <dbReference type="ARBA" id="ARBA00014840"/>
    </source>
</evidence>
<dbReference type="InParanoid" id="G1NEM6"/>
<dbReference type="MEROPS" id="S01.217"/>
<dbReference type="FunFam" id="4.10.740.10:FF:000001">
    <property type="entry name" value="vitamin K-dependent protein S"/>
    <property type="match status" value="1"/>
</dbReference>
<dbReference type="InterPro" id="IPR037111">
    <property type="entry name" value="Thrombin_light_chain_sf"/>
</dbReference>
<dbReference type="InterPro" id="IPR035972">
    <property type="entry name" value="GLA-like_dom_SF"/>
</dbReference>
<dbReference type="PROSITE" id="PS00135">
    <property type="entry name" value="TRYPSIN_SER"/>
    <property type="match status" value="1"/>
</dbReference>
<dbReference type="PANTHER" id="PTHR24254:SF10">
    <property type="entry name" value="PROTHROMBIN"/>
    <property type="match status" value="1"/>
</dbReference>
<comment type="catalytic activity">
    <reaction evidence="1">
        <text>Selective cleavage of Arg-|-Gly bonds in fibrinogen to form fibrin and release fibrinopeptides A and B.</text>
        <dbReference type="EC" id="3.4.21.5"/>
    </reaction>
</comment>
<dbReference type="GO" id="GO:0004252">
    <property type="term" value="F:serine-type endopeptidase activity"/>
    <property type="evidence" value="ECO:0007669"/>
    <property type="project" value="UniProtKB-EC"/>
</dbReference>
<dbReference type="InterPro" id="IPR009003">
    <property type="entry name" value="Peptidase_S1_PA"/>
</dbReference>
<dbReference type="PROSITE" id="PS00011">
    <property type="entry name" value="GLA_1"/>
    <property type="match status" value="1"/>
</dbReference>
<dbReference type="CDD" id="cd00190">
    <property type="entry name" value="Tryp_SPc"/>
    <property type="match status" value="1"/>
</dbReference>
<dbReference type="SMART" id="SM00020">
    <property type="entry name" value="Tryp_SPc"/>
    <property type="match status" value="1"/>
</dbReference>
<dbReference type="GO" id="GO:0006508">
    <property type="term" value="P:proteolysis"/>
    <property type="evidence" value="ECO:0007669"/>
    <property type="project" value="UniProtKB-KW"/>
</dbReference>
<dbReference type="FunFam" id="2.40.10.10:FF:000085">
    <property type="entry name" value="Prothrombin"/>
    <property type="match status" value="1"/>
</dbReference>
<dbReference type="FunFam" id="2.40.10.10:FF:000004">
    <property type="entry name" value="Tryptase gamma 1"/>
    <property type="match status" value="1"/>
</dbReference>
<dbReference type="HOGENOM" id="CLU_006842_19_4_1"/>
<keyword evidence="26" id="KW-1185">Reference proteome</keyword>
<keyword evidence="5" id="KW-0011">Acute phase</keyword>
<keyword evidence="14" id="KW-0865">Zymogen</keyword>
<evidence type="ECO:0000256" key="17">
    <source>
        <dbReference type="ARBA" id="ARBA00032835"/>
    </source>
</evidence>
<dbReference type="PRINTS" id="PR00018">
    <property type="entry name" value="KRINGLE"/>
</dbReference>
<dbReference type="PROSITE" id="PS50240">
    <property type="entry name" value="TRYPSIN_DOM"/>
    <property type="match status" value="1"/>
</dbReference>
<dbReference type="GO" id="GO:0005509">
    <property type="term" value="F:calcium ion binding"/>
    <property type="evidence" value="ECO:0007669"/>
    <property type="project" value="InterPro"/>
</dbReference>
<evidence type="ECO:0000256" key="1">
    <source>
        <dbReference type="ARBA" id="ARBA00001621"/>
    </source>
</evidence>
<dbReference type="Gene3D" id="2.40.10.10">
    <property type="entry name" value="Trypsin-like serine proteases"/>
    <property type="match status" value="2"/>
</dbReference>
<dbReference type="InterPro" id="IPR003966">
    <property type="entry name" value="Prothrombin/thrombin"/>
</dbReference>
<evidence type="ECO:0000259" key="22">
    <source>
        <dbReference type="PROSITE" id="PS50070"/>
    </source>
</evidence>
<dbReference type="InterPro" id="IPR001314">
    <property type="entry name" value="Peptidase_S1A"/>
</dbReference>
<dbReference type="Proteomes" id="UP000001645">
    <property type="component" value="Chromosome 5"/>
</dbReference>
<evidence type="ECO:0000259" key="24">
    <source>
        <dbReference type="PROSITE" id="PS50998"/>
    </source>
</evidence>
<name>G1NEM6_MELGA</name>
<dbReference type="GO" id="GO:0030168">
    <property type="term" value="P:platelet activation"/>
    <property type="evidence" value="ECO:0007669"/>
    <property type="project" value="TreeGrafter"/>
</dbReference>
<dbReference type="SUPFAM" id="SSF57440">
    <property type="entry name" value="Kringle-like"/>
    <property type="match status" value="2"/>
</dbReference>
<proteinExistence type="predicted"/>
<dbReference type="EC" id="3.4.21.5" evidence="2"/>
<dbReference type="PRINTS" id="PR01505">
    <property type="entry name" value="PROTHROMBIN"/>
</dbReference>
<reference evidence="25" key="3">
    <citation type="submission" date="2025-09" db="UniProtKB">
        <authorList>
            <consortium name="Ensembl"/>
        </authorList>
    </citation>
    <scope>IDENTIFICATION</scope>
</reference>
<evidence type="ECO:0000256" key="13">
    <source>
        <dbReference type="ARBA" id="ARBA00022837"/>
    </source>
</evidence>
<dbReference type="InterPro" id="IPR038178">
    <property type="entry name" value="Kringle_sf"/>
</dbReference>
<dbReference type="GeneTree" id="ENSGT00940000164059"/>
<evidence type="ECO:0000256" key="21">
    <source>
        <dbReference type="SAM" id="MobiDB-lite"/>
    </source>
</evidence>
<dbReference type="InterPro" id="IPR001254">
    <property type="entry name" value="Trypsin_dom"/>
</dbReference>
<dbReference type="Bgee" id="ENSMGAG00000010924">
    <property type="expression patterns" value="Expressed in liver and 12 other cell types or tissues"/>
</dbReference>
<dbReference type="Gene3D" id="2.40.20.10">
    <property type="entry name" value="Plasminogen Kringle 4"/>
    <property type="match status" value="2"/>
</dbReference>
<feature type="domain" description="Kringle" evidence="22">
    <location>
        <begin position="298"/>
        <end position="376"/>
    </location>
</feature>
<dbReference type="PRINTS" id="PR00722">
    <property type="entry name" value="CHYMOTRYPSIN"/>
</dbReference>
<feature type="compositionally biased region" description="Basic and acidic residues" evidence="21">
    <location>
        <begin position="25"/>
        <end position="41"/>
    </location>
</feature>
<dbReference type="InterPro" id="IPR018056">
    <property type="entry name" value="Kringle_CS"/>
</dbReference>
<evidence type="ECO:0000256" key="19">
    <source>
        <dbReference type="PROSITE-ProRule" id="PRU00121"/>
    </source>
</evidence>
<keyword evidence="16" id="KW-0325">Glycoprotein</keyword>
<dbReference type="PROSITE" id="PS00134">
    <property type="entry name" value="TRYPSIN_HIS"/>
    <property type="match status" value="1"/>
</dbReference>
<feature type="disulfide bond" evidence="19">
    <location>
        <begin position="299"/>
        <end position="376"/>
    </location>
</feature>
<evidence type="ECO:0000256" key="14">
    <source>
        <dbReference type="ARBA" id="ARBA00023145"/>
    </source>
</evidence>
<evidence type="ECO:0000256" key="16">
    <source>
        <dbReference type="ARBA" id="ARBA00023180"/>
    </source>
</evidence>
<keyword evidence="15 19" id="KW-1015">Disulfide bond</keyword>
<keyword evidence="6 19" id="KW-0420">Kringle</keyword>
<dbReference type="CDD" id="cd00108">
    <property type="entry name" value="KR"/>
    <property type="match status" value="2"/>
</dbReference>
<keyword evidence="9" id="KW-0732">Signal</keyword>
<feature type="region of interest" description="Disordered" evidence="21">
    <location>
        <begin position="1"/>
        <end position="45"/>
    </location>
</feature>
<dbReference type="Pfam" id="PF00594">
    <property type="entry name" value="Gla"/>
    <property type="match status" value="1"/>
</dbReference>
<evidence type="ECO:0000256" key="5">
    <source>
        <dbReference type="ARBA" id="ARBA00022486"/>
    </source>
</evidence>
<dbReference type="SUPFAM" id="SSF57630">
    <property type="entry name" value="GLA-domain"/>
    <property type="match status" value="1"/>
</dbReference>
<dbReference type="PROSITE" id="PS50998">
    <property type="entry name" value="GLA_2"/>
    <property type="match status" value="1"/>
</dbReference>
<dbReference type="InterPro" id="IPR043504">
    <property type="entry name" value="Peptidase_S1_PA_chymotrypsin"/>
</dbReference>
<evidence type="ECO:0000256" key="18">
    <source>
        <dbReference type="ARBA" id="ARBA00049579"/>
    </source>
</evidence>
<dbReference type="InterPro" id="IPR051659">
    <property type="entry name" value="Serine_Protease_S1-Domain"/>
</dbReference>
<reference evidence="25" key="2">
    <citation type="submission" date="2025-08" db="UniProtKB">
        <authorList>
            <consortium name="Ensembl"/>
        </authorList>
    </citation>
    <scope>IDENTIFICATION</scope>
</reference>
<evidence type="ECO:0000313" key="25">
    <source>
        <dbReference type="Ensembl" id="ENSMGAP00000011396.2"/>
    </source>
</evidence>
<keyword evidence="10" id="KW-0677">Repeat</keyword>
<dbReference type="InterPro" id="IPR018114">
    <property type="entry name" value="TRYPSIN_HIS"/>
</dbReference>
<dbReference type="Pfam" id="PF09396">
    <property type="entry name" value="Thrombin_light"/>
    <property type="match status" value="1"/>
</dbReference>
<dbReference type="SMART" id="SM00069">
    <property type="entry name" value="GLA"/>
    <property type="match status" value="1"/>
</dbReference>
<evidence type="ECO:0000256" key="4">
    <source>
        <dbReference type="ARBA" id="ARBA00022479"/>
    </source>
</evidence>
<dbReference type="GO" id="GO:0005615">
    <property type="term" value="C:extracellular space"/>
    <property type="evidence" value="ECO:0007669"/>
    <property type="project" value="TreeGrafter"/>
</dbReference>
<protein>
    <recommendedName>
        <fullName evidence="3">Prothrombin</fullName>
        <ecNumber evidence="2">3.4.21.5</ecNumber>
    </recommendedName>
    <alternativeName>
        <fullName evidence="17">Coagulation factor II</fullName>
    </alternativeName>
</protein>
<feature type="domain" description="Peptidase S1" evidence="23">
    <location>
        <begin position="443"/>
        <end position="696"/>
    </location>
</feature>
<dbReference type="Pfam" id="PF00051">
    <property type="entry name" value="Kringle"/>
    <property type="match status" value="2"/>
</dbReference>
<feature type="disulfide bond" evidence="19">
    <location>
        <begin position="348"/>
        <end position="371"/>
    </location>
</feature>
<feature type="domain" description="Kringle" evidence="22">
    <location>
        <begin position="200"/>
        <end position="277"/>
    </location>
</feature>
<evidence type="ECO:0000256" key="11">
    <source>
        <dbReference type="ARBA" id="ARBA00022801"/>
    </source>
</evidence>
<dbReference type="PANTHER" id="PTHR24254">
    <property type="entry name" value="PROTHROMBIN"/>
    <property type="match status" value="1"/>
</dbReference>
<dbReference type="SUPFAM" id="SSF50494">
    <property type="entry name" value="Trypsin-like serine proteases"/>
    <property type="match status" value="1"/>
</dbReference>
<evidence type="ECO:0000256" key="20">
    <source>
        <dbReference type="RuleBase" id="RU363034"/>
    </source>
</evidence>
<evidence type="ECO:0000256" key="7">
    <source>
        <dbReference type="ARBA" id="ARBA00022670"/>
    </source>
</evidence>
<dbReference type="InterPro" id="IPR000294">
    <property type="entry name" value="GLA_domain"/>
</dbReference>
<feature type="domain" description="Gla" evidence="24">
    <location>
        <begin position="136"/>
        <end position="182"/>
    </location>
</feature>
<dbReference type="PROSITE" id="PS50070">
    <property type="entry name" value="KRINGLE_2"/>
    <property type="match status" value="2"/>
</dbReference>
<keyword evidence="11 20" id="KW-0378">Hydrolase</keyword>
<evidence type="ECO:0000256" key="6">
    <source>
        <dbReference type="ARBA" id="ARBA00022572"/>
    </source>
</evidence>
<evidence type="ECO:0000256" key="12">
    <source>
        <dbReference type="ARBA" id="ARBA00022825"/>
    </source>
</evidence>